<dbReference type="PANTHER" id="PTHR31973:SF191">
    <property type="entry name" value="OS05G0489400 PROTEIN"/>
    <property type="match status" value="1"/>
</dbReference>
<evidence type="ECO:0000259" key="1">
    <source>
        <dbReference type="Pfam" id="PF10551"/>
    </source>
</evidence>
<gene>
    <name evidence="2" type="ORF">GH714_032536</name>
</gene>
<organism evidence="2 3">
    <name type="scientific">Hevea brasiliensis</name>
    <name type="common">Para rubber tree</name>
    <name type="synonym">Siphonia brasiliensis</name>
    <dbReference type="NCBI Taxonomy" id="3981"/>
    <lineage>
        <taxon>Eukaryota</taxon>
        <taxon>Viridiplantae</taxon>
        <taxon>Streptophyta</taxon>
        <taxon>Embryophyta</taxon>
        <taxon>Tracheophyta</taxon>
        <taxon>Spermatophyta</taxon>
        <taxon>Magnoliopsida</taxon>
        <taxon>eudicotyledons</taxon>
        <taxon>Gunneridae</taxon>
        <taxon>Pentapetalae</taxon>
        <taxon>rosids</taxon>
        <taxon>fabids</taxon>
        <taxon>Malpighiales</taxon>
        <taxon>Euphorbiaceae</taxon>
        <taxon>Crotonoideae</taxon>
        <taxon>Micrandreae</taxon>
        <taxon>Hevea</taxon>
    </lineage>
</organism>
<sequence>MSLVRIDKLCQGLKLHGLLRYYWRVPGADYEGGSMTLGFDSDVVTMCEHVVEHGKVDIYVEHLTIEDLKKNFKLMTVYQNSLVWEANVDSNIEIINDVQCEASISKHGVNEENSDGSVRTKEVNADDGFNEYIDALIGSERLDDYINPIMEDNMGNFGSNSQDVPCEEVNICQSGGDHAMNAREGVNVEERNPNSMAKAWRAKDALKRIHGDEATQYGRLHDYKSEILRTNPGSTVTLREEKGEFAGMYICLSALKEAFKDGCRKLICLDGCWLKGTYGGQLFSAVGIDPNDCMFPLAYVVMRVENKDSWQWFLEELKEDMHMYNSHQWLWTYFRQLSLTYSQDMVWSQDMRSN</sequence>
<proteinExistence type="predicted"/>
<dbReference type="EMBL" id="JAAGAX010000001">
    <property type="protein sequence ID" value="KAF2325677.1"/>
    <property type="molecule type" value="Genomic_DNA"/>
</dbReference>
<dbReference type="Proteomes" id="UP000467840">
    <property type="component" value="Chromosome 5"/>
</dbReference>
<comment type="caution">
    <text evidence="2">The sequence shown here is derived from an EMBL/GenBank/DDBJ whole genome shotgun (WGS) entry which is preliminary data.</text>
</comment>
<reference evidence="2 3" key="1">
    <citation type="journal article" date="2020" name="Mol. Plant">
        <title>The Chromosome-Based Rubber Tree Genome Provides New Insights into Spurge Genome Evolution and Rubber Biosynthesis.</title>
        <authorList>
            <person name="Liu J."/>
            <person name="Shi C."/>
            <person name="Shi C.C."/>
            <person name="Li W."/>
            <person name="Zhang Q.J."/>
            <person name="Zhang Y."/>
            <person name="Li K."/>
            <person name="Lu H.F."/>
            <person name="Shi C."/>
            <person name="Zhu S.T."/>
            <person name="Xiao Z.Y."/>
            <person name="Nan H."/>
            <person name="Yue Y."/>
            <person name="Zhu X.G."/>
            <person name="Wu Y."/>
            <person name="Hong X.N."/>
            <person name="Fan G.Y."/>
            <person name="Tong Y."/>
            <person name="Zhang D."/>
            <person name="Mao C.L."/>
            <person name="Liu Y.L."/>
            <person name="Hao S.J."/>
            <person name="Liu W.Q."/>
            <person name="Lv M.Q."/>
            <person name="Zhang H.B."/>
            <person name="Liu Y."/>
            <person name="Hu-Tang G.R."/>
            <person name="Wang J.P."/>
            <person name="Wang J.H."/>
            <person name="Sun Y.H."/>
            <person name="Ni S.B."/>
            <person name="Chen W.B."/>
            <person name="Zhang X.C."/>
            <person name="Jiao Y.N."/>
            <person name="Eichler E.E."/>
            <person name="Li G.H."/>
            <person name="Liu X."/>
            <person name="Gao L.Z."/>
        </authorList>
    </citation>
    <scope>NUCLEOTIDE SEQUENCE [LARGE SCALE GENOMIC DNA]</scope>
    <source>
        <strain evidence="3">cv. GT1</strain>
        <tissue evidence="2">Leaf</tissue>
    </source>
</reference>
<evidence type="ECO:0000313" key="2">
    <source>
        <dbReference type="EMBL" id="KAF2325677.1"/>
    </source>
</evidence>
<dbReference type="PANTHER" id="PTHR31973">
    <property type="entry name" value="POLYPROTEIN, PUTATIVE-RELATED"/>
    <property type="match status" value="1"/>
</dbReference>
<evidence type="ECO:0000313" key="3">
    <source>
        <dbReference type="Proteomes" id="UP000467840"/>
    </source>
</evidence>
<feature type="domain" description="MULE transposase" evidence="1">
    <location>
        <begin position="267"/>
        <end position="327"/>
    </location>
</feature>
<dbReference type="AlphaFoldDB" id="A0A6A6NKC5"/>
<name>A0A6A6NKC5_HEVBR</name>
<dbReference type="InterPro" id="IPR018289">
    <property type="entry name" value="MULE_transposase_dom"/>
</dbReference>
<dbReference type="Pfam" id="PF10551">
    <property type="entry name" value="MULE"/>
    <property type="match status" value="1"/>
</dbReference>
<protein>
    <recommendedName>
        <fullName evidence="1">MULE transposase domain-containing protein</fullName>
    </recommendedName>
</protein>
<accession>A0A6A6NKC5</accession>
<keyword evidence="3" id="KW-1185">Reference proteome</keyword>